<dbReference type="Gene3D" id="1.10.101.10">
    <property type="entry name" value="PGBD-like superfamily/PGBD"/>
    <property type="match status" value="1"/>
</dbReference>
<dbReference type="EMBL" id="CP000853">
    <property type="protein sequence ID" value="ABW20078.1"/>
    <property type="molecule type" value="Genomic_DNA"/>
</dbReference>
<dbReference type="PROSITE" id="PS51782">
    <property type="entry name" value="LYSM"/>
    <property type="match status" value="2"/>
</dbReference>
<reference evidence="3" key="1">
    <citation type="submission" date="2007-10" db="EMBL/GenBank/DDBJ databases">
        <title>Complete genome of Alkaliphilus oremlandii OhILAs.</title>
        <authorList>
            <person name="Copeland A."/>
            <person name="Lucas S."/>
            <person name="Lapidus A."/>
            <person name="Barry K."/>
            <person name="Detter J.C."/>
            <person name="Glavina del Rio T."/>
            <person name="Hammon N."/>
            <person name="Israni S."/>
            <person name="Dalin E."/>
            <person name="Tice H."/>
            <person name="Pitluck S."/>
            <person name="Chain P."/>
            <person name="Malfatti S."/>
            <person name="Shin M."/>
            <person name="Vergez L."/>
            <person name="Schmutz J."/>
            <person name="Larimer F."/>
            <person name="Land M."/>
            <person name="Hauser L."/>
            <person name="Kyrpides N."/>
            <person name="Mikhailova N."/>
            <person name="Stolz J.F."/>
            <person name="Dawson A."/>
            <person name="Fisher E."/>
            <person name="Crable B."/>
            <person name="Perera E."/>
            <person name="Lisak J."/>
            <person name="Ranganathan M."/>
            <person name="Basu P."/>
            <person name="Richardson P."/>
        </authorList>
    </citation>
    <scope>NUCLEOTIDE SEQUENCE [LARGE SCALE GENOMIC DNA]</scope>
    <source>
        <strain evidence="3">OhILAs</strain>
    </source>
</reference>
<dbReference type="Proteomes" id="UP000000269">
    <property type="component" value="Chromosome"/>
</dbReference>
<sequence length="198" mass="21080">MFHTQQACPAGTTAYVIRAGDTFFSLARRYNTTVEAIMRANPGVDPNRLFIGQIICIPTTTPPPTNPCPILSMGSSGPDVTRLQHLLMSAGYNPGPIDGIFGSMTHSAVMAFQRDSHIAVDGIVGPRTWTALGVNCGTTPTPPPSTCPAGTRPYTIAAGDTYFTLARRFNTTVDAIMRANPGVNPDNLRIGQIICMPS</sequence>
<dbReference type="PANTHER" id="PTHR33734">
    <property type="entry name" value="LYSM DOMAIN-CONTAINING GPI-ANCHORED PROTEIN 2"/>
    <property type="match status" value="1"/>
</dbReference>
<dbReference type="STRING" id="350688.Clos_2547"/>
<dbReference type="InterPro" id="IPR036365">
    <property type="entry name" value="PGBD-like_sf"/>
</dbReference>
<accession>A8MJU6</accession>
<dbReference type="Gene3D" id="3.10.350.10">
    <property type="entry name" value="LysM domain"/>
    <property type="match status" value="2"/>
</dbReference>
<organism evidence="2 3">
    <name type="scientific">Alkaliphilus oremlandii (strain OhILAs)</name>
    <name type="common">Clostridium oremlandii (strain OhILAs)</name>
    <dbReference type="NCBI Taxonomy" id="350688"/>
    <lineage>
        <taxon>Bacteria</taxon>
        <taxon>Bacillati</taxon>
        <taxon>Bacillota</taxon>
        <taxon>Clostridia</taxon>
        <taxon>Peptostreptococcales</taxon>
        <taxon>Natronincolaceae</taxon>
        <taxon>Alkaliphilus</taxon>
    </lineage>
</organism>
<keyword evidence="3" id="KW-1185">Reference proteome</keyword>
<dbReference type="SUPFAM" id="SSF54106">
    <property type="entry name" value="LysM domain"/>
    <property type="match status" value="2"/>
</dbReference>
<feature type="domain" description="LysM" evidence="1">
    <location>
        <begin position="13"/>
        <end position="57"/>
    </location>
</feature>
<dbReference type="Pfam" id="PF01476">
    <property type="entry name" value="LysM"/>
    <property type="match status" value="2"/>
</dbReference>
<feature type="domain" description="LysM" evidence="1">
    <location>
        <begin position="152"/>
        <end position="196"/>
    </location>
</feature>
<dbReference type="InterPro" id="IPR018392">
    <property type="entry name" value="LysM"/>
</dbReference>
<proteinExistence type="predicted"/>
<dbReference type="SMART" id="SM00257">
    <property type="entry name" value="LysM"/>
    <property type="match status" value="2"/>
</dbReference>
<dbReference type="Pfam" id="PF01471">
    <property type="entry name" value="PG_binding_1"/>
    <property type="match status" value="1"/>
</dbReference>
<evidence type="ECO:0000313" key="2">
    <source>
        <dbReference type="EMBL" id="ABW20078.1"/>
    </source>
</evidence>
<dbReference type="InterPro" id="IPR036366">
    <property type="entry name" value="PGBDSf"/>
</dbReference>
<protein>
    <submittedName>
        <fullName evidence="2">Peptidoglycan-binding domain 1 protein</fullName>
    </submittedName>
</protein>
<dbReference type="OrthoDB" id="9811296at2"/>
<dbReference type="RefSeq" id="WP_012160385.1">
    <property type="nucleotide sequence ID" value="NC_009922.1"/>
</dbReference>
<dbReference type="eggNOG" id="COG3409">
    <property type="taxonomic scope" value="Bacteria"/>
</dbReference>
<name>A8MJU6_ALKOO</name>
<dbReference type="PANTHER" id="PTHR33734:SF22">
    <property type="entry name" value="MEMBRANE-BOUND LYTIC MUREIN TRANSGLYCOSYLASE D"/>
    <property type="match status" value="1"/>
</dbReference>
<evidence type="ECO:0000259" key="1">
    <source>
        <dbReference type="PROSITE" id="PS51782"/>
    </source>
</evidence>
<evidence type="ECO:0000313" key="3">
    <source>
        <dbReference type="Proteomes" id="UP000000269"/>
    </source>
</evidence>
<gene>
    <name evidence="2" type="ordered locus">Clos_2547</name>
</gene>
<dbReference type="InterPro" id="IPR002477">
    <property type="entry name" value="Peptidoglycan-bd-like"/>
</dbReference>
<dbReference type="InterPro" id="IPR036779">
    <property type="entry name" value="LysM_dom_sf"/>
</dbReference>
<dbReference type="CDD" id="cd00118">
    <property type="entry name" value="LysM"/>
    <property type="match status" value="2"/>
</dbReference>
<dbReference type="eggNOG" id="COG1388">
    <property type="taxonomic scope" value="Bacteria"/>
</dbReference>
<dbReference type="AlphaFoldDB" id="A8MJU6"/>
<dbReference type="HOGENOM" id="CLU_104062_0_0_9"/>
<dbReference type="SUPFAM" id="SSF47090">
    <property type="entry name" value="PGBD-like"/>
    <property type="match status" value="1"/>
</dbReference>
<dbReference type="KEGG" id="aoe:Clos_2547"/>